<evidence type="ECO:0000313" key="1">
    <source>
        <dbReference type="EMBL" id="BBB90851.1"/>
    </source>
</evidence>
<gene>
    <name evidence="1" type="ORF">MAMMFC1_01515</name>
</gene>
<evidence type="ECO:0008006" key="3">
    <source>
        <dbReference type="Google" id="ProtNLM"/>
    </source>
</evidence>
<dbReference type="RefSeq" id="WP_126307816.1">
    <property type="nucleotide sequence ID" value="NZ_AP018449.1"/>
</dbReference>
<accession>A0A348AIF3</accession>
<dbReference type="OrthoDB" id="1809893at2"/>
<keyword evidence="2" id="KW-1185">Reference proteome</keyword>
<dbReference type="AlphaFoldDB" id="A0A348AIF3"/>
<protein>
    <recommendedName>
        <fullName evidence="3">DUF2508 domain-containing protein</fullName>
    </recommendedName>
</protein>
<organism evidence="1 2">
    <name type="scientific">Methylomusa anaerophila</name>
    <dbReference type="NCBI Taxonomy" id="1930071"/>
    <lineage>
        <taxon>Bacteria</taxon>
        <taxon>Bacillati</taxon>
        <taxon>Bacillota</taxon>
        <taxon>Negativicutes</taxon>
        <taxon>Selenomonadales</taxon>
        <taxon>Sporomusaceae</taxon>
        <taxon>Methylomusa</taxon>
    </lineage>
</organism>
<sequence>MWSNFLRILSWGSEGSEHKIMDSLSVVVEQARQEWLYAQTLYDIVTDPDLIDHAAYLIKATEKKYIYLLRKARHEGVCRSPAQHFAVQNGMVRRGC</sequence>
<proteinExistence type="predicted"/>
<name>A0A348AIF3_9FIRM</name>
<dbReference type="KEGG" id="mana:MAMMFC1_01515"/>
<dbReference type="EMBL" id="AP018449">
    <property type="protein sequence ID" value="BBB90851.1"/>
    <property type="molecule type" value="Genomic_DNA"/>
</dbReference>
<dbReference type="Proteomes" id="UP000276437">
    <property type="component" value="Chromosome"/>
</dbReference>
<dbReference type="InterPro" id="IPR019644">
    <property type="entry name" value="DUF2508"/>
</dbReference>
<dbReference type="Pfam" id="PF10704">
    <property type="entry name" value="DUF2508"/>
    <property type="match status" value="1"/>
</dbReference>
<reference evidence="1 2" key="1">
    <citation type="journal article" date="2018" name="Int. J. Syst. Evol. Microbiol.">
        <title>Methylomusa anaerophila gen. nov., sp. nov., an anaerobic methanol-utilizing bacterium isolated from a microbial fuel cell.</title>
        <authorList>
            <person name="Amano N."/>
            <person name="Yamamuro A."/>
            <person name="Miyahara M."/>
            <person name="Kouzuma A."/>
            <person name="Abe T."/>
            <person name="Watanabe K."/>
        </authorList>
    </citation>
    <scope>NUCLEOTIDE SEQUENCE [LARGE SCALE GENOMIC DNA]</scope>
    <source>
        <strain evidence="1 2">MMFC1</strain>
    </source>
</reference>
<evidence type="ECO:0000313" key="2">
    <source>
        <dbReference type="Proteomes" id="UP000276437"/>
    </source>
</evidence>